<feature type="non-terminal residue" evidence="1">
    <location>
        <position position="1"/>
    </location>
</feature>
<reference evidence="1 2" key="1">
    <citation type="submission" date="2024-05" db="EMBL/GenBank/DDBJ databases">
        <title>A high-quality chromosomal-level genome assembly of Topmouth culter (Culter alburnus).</title>
        <authorList>
            <person name="Zhao H."/>
        </authorList>
    </citation>
    <scope>NUCLEOTIDE SEQUENCE [LARGE SCALE GENOMIC DNA]</scope>
    <source>
        <strain evidence="1">CATC2023</strain>
        <tissue evidence="1">Muscle</tissue>
    </source>
</reference>
<sequence length="63" mass="6644">GVIALEVPASASTPLQTDWVTKQSCQPGIMANAHRLRTMTAAIGPSALVAALRQEVSFQPELL</sequence>
<name>A0AAW1Z1C3_CULAL</name>
<protein>
    <submittedName>
        <fullName evidence="1">Uncharacterized protein</fullName>
    </submittedName>
</protein>
<evidence type="ECO:0000313" key="2">
    <source>
        <dbReference type="Proteomes" id="UP001479290"/>
    </source>
</evidence>
<proteinExistence type="predicted"/>
<dbReference type="EMBL" id="JAWDJR010000021">
    <property type="protein sequence ID" value="KAK9955246.1"/>
    <property type="molecule type" value="Genomic_DNA"/>
</dbReference>
<organism evidence="1 2">
    <name type="scientific">Culter alburnus</name>
    <name type="common">Topmouth culter</name>
    <dbReference type="NCBI Taxonomy" id="194366"/>
    <lineage>
        <taxon>Eukaryota</taxon>
        <taxon>Metazoa</taxon>
        <taxon>Chordata</taxon>
        <taxon>Craniata</taxon>
        <taxon>Vertebrata</taxon>
        <taxon>Euteleostomi</taxon>
        <taxon>Actinopterygii</taxon>
        <taxon>Neopterygii</taxon>
        <taxon>Teleostei</taxon>
        <taxon>Ostariophysi</taxon>
        <taxon>Cypriniformes</taxon>
        <taxon>Xenocyprididae</taxon>
        <taxon>Xenocypridinae</taxon>
        <taxon>Culter</taxon>
    </lineage>
</organism>
<accession>A0AAW1Z1C3</accession>
<dbReference type="Proteomes" id="UP001479290">
    <property type="component" value="Unassembled WGS sequence"/>
</dbReference>
<dbReference type="AlphaFoldDB" id="A0AAW1Z1C3"/>
<evidence type="ECO:0000313" key="1">
    <source>
        <dbReference type="EMBL" id="KAK9955246.1"/>
    </source>
</evidence>
<comment type="caution">
    <text evidence="1">The sequence shown here is derived from an EMBL/GenBank/DDBJ whole genome shotgun (WGS) entry which is preliminary data.</text>
</comment>
<gene>
    <name evidence="1" type="ORF">ABG768_015131</name>
</gene>
<keyword evidence="2" id="KW-1185">Reference proteome</keyword>